<accession>A0ABP0GTR6</accession>
<dbReference type="Proteomes" id="UP001642483">
    <property type="component" value="Unassembled WGS sequence"/>
</dbReference>
<evidence type="ECO:0000313" key="1">
    <source>
        <dbReference type="EMBL" id="CAK8695122.1"/>
    </source>
</evidence>
<gene>
    <name evidence="1" type="ORF">CVLEPA_LOCUS28408</name>
</gene>
<organism evidence="1 2">
    <name type="scientific">Clavelina lepadiformis</name>
    <name type="common">Light-bulb sea squirt</name>
    <name type="synonym">Ascidia lepadiformis</name>
    <dbReference type="NCBI Taxonomy" id="159417"/>
    <lineage>
        <taxon>Eukaryota</taxon>
        <taxon>Metazoa</taxon>
        <taxon>Chordata</taxon>
        <taxon>Tunicata</taxon>
        <taxon>Ascidiacea</taxon>
        <taxon>Aplousobranchia</taxon>
        <taxon>Clavelinidae</taxon>
        <taxon>Clavelina</taxon>
    </lineage>
</organism>
<evidence type="ECO:0000313" key="2">
    <source>
        <dbReference type="Proteomes" id="UP001642483"/>
    </source>
</evidence>
<dbReference type="EMBL" id="CAWYQH010000141">
    <property type="protein sequence ID" value="CAK8695122.1"/>
    <property type="molecule type" value="Genomic_DNA"/>
</dbReference>
<proteinExistence type="predicted"/>
<comment type="caution">
    <text evidence="1">The sequence shown here is derived from an EMBL/GenBank/DDBJ whole genome shotgun (WGS) entry which is preliminary data.</text>
</comment>
<keyword evidence="2" id="KW-1185">Reference proteome</keyword>
<protein>
    <submittedName>
        <fullName evidence="1">Uncharacterized protein</fullName>
    </submittedName>
</protein>
<name>A0ABP0GTR6_CLALP</name>
<sequence length="134" mass="15431">MLSTFHWTYLSLRLSVLYFISANRGSSFFYLMAVYKLLCQWYPRRTHAAGSEMKHHVCTYILIGHTDGPDKAREPPSVLSQRRVSLLSGRISRVPATTISDKDRMTTYYFLESCNYEGPLINDVLLLFSKLANL</sequence>
<reference evidence="1 2" key="1">
    <citation type="submission" date="2024-02" db="EMBL/GenBank/DDBJ databases">
        <authorList>
            <person name="Daric V."/>
            <person name="Darras S."/>
        </authorList>
    </citation>
    <scope>NUCLEOTIDE SEQUENCE [LARGE SCALE GENOMIC DNA]</scope>
</reference>